<evidence type="ECO:0000256" key="2">
    <source>
        <dbReference type="ARBA" id="ARBA00022801"/>
    </source>
</evidence>
<evidence type="ECO:0000259" key="4">
    <source>
        <dbReference type="PROSITE" id="PS51206"/>
    </source>
</evidence>
<sequence length="504" mass="56610">MADFHDPYDDELEPVTLRGTKRRARNLEMLEAPTEGDDLNRICALQPMNDFGNAQRLVLRFGDSLMFVENIGWFAWDGSRWDREGGHSGALKFSFRIGQEITAEAKALRERPGRVSAERIDRLFSWSVQSGNYGRAQAMLSSASSFLSQPVDALDAHTFLIAAPNGTIELSSHCELRESRREDRITRCLGVKFSTKASCPLFKKFLARIIPDEEMRDFVQRIFGYCLTGSTREHKLFLFYGTGRNGKSTLINIIRSVMGDYAMGAPVATFLAKREGSSGGEASPDLARLPGARMVTTAEPPEGGRLDESKVKEITGGDSMTVRHLNQGFFEFTPTFKAIIATNHRPTIRGTDHGIWSRINLIPFTVQIPEDEIDRDLERKLAEEREGILQWMLTGAEDWFSGGLRPPEKAIAAVEAYRADEDPVGEFLKARIQLTGDDVDPCTGRRFEVSAKDLRMRYKTWCEEEGLDALPTKAFGSRLVARGLERRKTNGLTWYVGMMFNARA</sequence>
<dbReference type="GO" id="GO:0004386">
    <property type="term" value="F:helicase activity"/>
    <property type="evidence" value="ECO:0007669"/>
    <property type="project" value="UniProtKB-KW"/>
</dbReference>
<dbReference type="RefSeq" id="WP_167081374.1">
    <property type="nucleotide sequence ID" value="NZ_BAAADC010000001.1"/>
</dbReference>
<proteinExistence type="predicted"/>
<dbReference type="GO" id="GO:0016787">
    <property type="term" value="F:hydrolase activity"/>
    <property type="evidence" value="ECO:0007669"/>
    <property type="project" value="UniProtKB-KW"/>
</dbReference>
<name>A0A846MW41_9PROT</name>
<dbReference type="InterPro" id="IPR051620">
    <property type="entry name" value="ORF904-like_C"/>
</dbReference>
<organism evidence="5 6">
    <name type="scientific">Rhizomicrobium palustre</name>
    <dbReference type="NCBI Taxonomy" id="189966"/>
    <lineage>
        <taxon>Bacteria</taxon>
        <taxon>Pseudomonadati</taxon>
        <taxon>Pseudomonadota</taxon>
        <taxon>Alphaproteobacteria</taxon>
        <taxon>Micropepsales</taxon>
        <taxon>Micropepsaceae</taxon>
        <taxon>Rhizomicrobium</taxon>
    </lineage>
</organism>
<dbReference type="PROSITE" id="PS51206">
    <property type="entry name" value="SF3_HELICASE_1"/>
    <property type="match status" value="1"/>
</dbReference>
<feature type="domain" description="SF3 helicase" evidence="4">
    <location>
        <begin position="214"/>
        <end position="377"/>
    </location>
</feature>
<dbReference type="GO" id="GO:0005524">
    <property type="term" value="F:ATP binding"/>
    <property type="evidence" value="ECO:0007669"/>
    <property type="project" value="UniProtKB-KW"/>
</dbReference>
<protein>
    <submittedName>
        <fullName evidence="5">Putative DNA primase/helicase</fullName>
    </submittedName>
</protein>
<dbReference type="InterPro" id="IPR014818">
    <property type="entry name" value="Phage/plasmid_primase_P4_C"/>
</dbReference>
<dbReference type="SMART" id="SM00885">
    <property type="entry name" value="D5_N"/>
    <property type="match status" value="1"/>
</dbReference>
<dbReference type="Gene3D" id="3.40.50.300">
    <property type="entry name" value="P-loop containing nucleotide triphosphate hydrolases"/>
    <property type="match status" value="1"/>
</dbReference>
<dbReference type="InterPro" id="IPR006500">
    <property type="entry name" value="Helicase_put_C_phage/plasmid"/>
</dbReference>
<evidence type="ECO:0000313" key="6">
    <source>
        <dbReference type="Proteomes" id="UP000570514"/>
    </source>
</evidence>
<reference evidence="5 6" key="1">
    <citation type="submission" date="2020-03" db="EMBL/GenBank/DDBJ databases">
        <title>Genomic Encyclopedia of Type Strains, Phase IV (KMG-IV): sequencing the most valuable type-strain genomes for metagenomic binning, comparative biology and taxonomic classification.</title>
        <authorList>
            <person name="Goeker M."/>
        </authorList>
    </citation>
    <scope>NUCLEOTIDE SEQUENCE [LARGE SCALE GENOMIC DNA]</scope>
    <source>
        <strain evidence="5 6">DSM 19867</strain>
    </source>
</reference>
<dbReference type="InterPro" id="IPR014015">
    <property type="entry name" value="Helicase_SF3_DNA-vir"/>
</dbReference>
<comment type="caution">
    <text evidence="5">The sequence shown here is derived from an EMBL/GenBank/DDBJ whole genome shotgun (WGS) entry which is preliminary data.</text>
</comment>
<dbReference type="Pfam" id="PF08706">
    <property type="entry name" value="D5_N"/>
    <property type="match status" value="1"/>
</dbReference>
<dbReference type="InterPro" id="IPR045455">
    <property type="entry name" value="NrS-1_pol-like_helicase"/>
</dbReference>
<accession>A0A846MW41</accession>
<keyword evidence="1" id="KW-0547">Nucleotide-binding</keyword>
<keyword evidence="6" id="KW-1185">Reference proteome</keyword>
<dbReference type="SUPFAM" id="SSF52540">
    <property type="entry name" value="P-loop containing nucleoside triphosphate hydrolases"/>
    <property type="match status" value="1"/>
</dbReference>
<keyword evidence="5" id="KW-0347">Helicase</keyword>
<evidence type="ECO:0000256" key="1">
    <source>
        <dbReference type="ARBA" id="ARBA00022741"/>
    </source>
</evidence>
<gene>
    <name evidence="5" type="ORF">FHS83_000924</name>
</gene>
<keyword evidence="3" id="KW-0067">ATP-binding</keyword>
<dbReference type="EMBL" id="JAASRM010000001">
    <property type="protein sequence ID" value="NIK87606.1"/>
    <property type="molecule type" value="Genomic_DNA"/>
</dbReference>
<dbReference type="PANTHER" id="PTHR35372:SF2">
    <property type="entry name" value="SF3 HELICASE DOMAIN-CONTAINING PROTEIN"/>
    <property type="match status" value="1"/>
</dbReference>
<dbReference type="InterPro" id="IPR027417">
    <property type="entry name" value="P-loop_NTPase"/>
</dbReference>
<evidence type="ECO:0000256" key="3">
    <source>
        <dbReference type="ARBA" id="ARBA00022840"/>
    </source>
</evidence>
<dbReference type="Pfam" id="PF19263">
    <property type="entry name" value="DUF5906"/>
    <property type="match status" value="1"/>
</dbReference>
<dbReference type="NCBIfam" id="TIGR01613">
    <property type="entry name" value="primase_Cterm"/>
    <property type="match status" value="1"/>
</dbReference>
<dbReference type="PANTHER" id="PTHR35372">
    <property type="entry name" value="ATP BINDING PROTEIN-RELATED"/>
    <property type="match status" value="1"/>
</dbReference>
<dbReference type="AlphaFoldDB" id="A0A846MW41"/>
<evidence type="ECO:0000313" key="5">
    <source>
        <dbReference type="EMBL" id="NIK87606.1"/>
    </source>
</evidence>
<keyword evidence="2" id="KW-0378">Hydrolase</keyword>
<dbReference type="Proteomes" id="UP000570514">
    <property type="component" value="Unassembled WGS sequence"/>
</dbReference>